<proteinExistence type="inferred from homology"/>
<keyword evidence="5" id="KW-1185">Reference proteome</keyword>
<dbReference type="InterPro" id="IPR001031">
    <property type="entry name" value="Thioesterase"/>
</dbReference>
<reference evidence="4 5" key="1">
    <citation type="submission" date="2024-06" db="EMBL/GenBank/DDBJ databases">
        <title>The Natural Products Discovery Center: Release of the First 8490 Sequenced Strains for Exploring Actinobacteria Biosynthetic Diversity.</title>
        <authorList>
            <person name="Kalkreuter E."/>
            <person name="Kautsar S.A."/>
            <person name="Yang D."/>
            <person name="Bader C.D."/>
            <person name="Teijaro C.N."/>
            <person name="Fluegel L."/>
            <person name="Davis C.M."/>
            <person name="Simpson J.R."/>
            <person name="Lauterbach L."/>
            <person name="Steele A.D."/>
            <person name="Gui C."/>
            <person name="Meng S."/>
            <person name="Li G."/>
            <person name="Viehrig K."/>
            <person name="Ye F."/>
            <person name="Su P."/>
            <person name="Kiefer A.F."/>
            <person name="Nichols A."/>
            <person name="Cepeda A.J."/>
            <person name="Yan W."/>
            <person name="Fan B."/>
            <person name="Jiang Y."/>
            <person name="Adhikari A."/>
            <person name="Zheng C.-J."/>
            <person name="Schuster L."/>
            <person name="Cowan T.M."/>
            <person name="Smanski M.J."/>
            <person name="Chevrette M.G."/>
            <person name="De Carvalho L.P.S."/>
            <person name="Shen B."/>
        </authorList>
    </citation>
    <scope>NUCLEOTIDE SEQUENCE [LARGE SCALE GENOMIC DNA]</scope>
    <source>
        <strain evidence="4 5">NPDC052347</strain>
    </source>
</reference>
<comment type="similarity">
    <text evidence="1">Belongs to the thioesterase family.</text>
</comment>
<sequence length="230" mass="25123">MCLPHAGGSAAYFFPLSRALASVASVAAVQYPGRQERYAEPLVKDLHRLADEIADAVRPLLDRPTAFFGHSMGALLAFEVVRRLERDPAFTARHLFLSGHGAPSRHYSEGIHLRDDKGVIAAVRALGGSDAAVLDNPELLRMALPVLRADFCAVENYRCEPGASVRSPVTVLTGDADPRTSFDDACAWREHTTGNCDVRVFPGGHFYLNDQREKVVKLLLTDLEAAIEQT</sequence>
<evidence type="ECO:0000313" key="4">
    <source>
        <dbReference type="EMBL" id="MEV5509632.1"/>
    </source>
</evidence>
<dbReference type="SUPFAM" id="SSF53474">
    <property type="entry name" value="alpha/beta-Hydrolases"/>
    <property type="match status" value="1"/>
</dbReference>
<dbReference type="EMBL" id="JBFAUK010000023">
    <property type="protein sequence ID" value="MEV5509632.1"/>
    <property type="molecule type" value="Genomic_DNA"/>
</dbReference>
<protein>
    <submittedName>
        <fullName evidence="4">Alpha/beta fold hydrolase</fullName>
    </submittedName>
</protein>
<evidence type="ECO:0000313" key="5">
    <source>
        <dbReference type="Proteomes" id="UP001552594"/>
    </source>
</evidence>
<dbReference type="InterPro" id="IPR020802">
    <property type="entry name" value="TesA-like"/>
</dbReference>
<dbReference type="RefSeq" id="WP_277751806.1">
    <property type="nucleotide sequence ID" value="NZ_JBFAUK010000023.1"/>
</dbReference>
<evidence type="ECO:0000256" key="2">
    <source>
        <dbReference type="ARBA" id="ARBA00022801"/>
    </source>
</evidence>
<organism evidence="4 5">
    <name type="scientific">Streptomyces orinoci</name>
    <name type="common">Streptoverticillium orinoci</name>
    <dbReference type="NCBI Taxonomy" id="67339"/>
    <lineage>
        <taxon>Bacteria</taxon>
        <taxon>Bacillati</taxon>
        <taxon>Actinomycetota</taxon>
        <taxon>Actinomycetes</taxon>
        <taxon>Kitasatosporales</taxon>
        <taxon>Streptomycetaceae</taxon>
        <taxon>Streptomyces</taxon>
    </lineage>
</organism>
<dbReference type="Proteomes" id="UP001552594">
    <property type="component" value="Unassembled WGS sequence"/>
</dbReference>
<dbReference type="Pfam" id="PF00975">
    <property type="entry name" value="Thioesterase"/>
    <property type="match status" value="1"/>
</dbReference>
<evidence type="ECO:0000256" key="1">
    <source>
        <dbReference type="ARBA" id="ARBA00007169"/>
    </source>
</evidence>
<dbReference type="InterPro" id="IPR029058">
    <property type="entry name" value="AB_hydrolase_fold"/>
</dbReference>
<dbReference type="InterPro" id="IPR012223">
    <property type="entry name" value="TEII"/>
</dbReference>
<dbReference type="GO" id="GO:0016787">
    <property type="term" value="F:hydrolase activity"/>
    <property type="evidence" value="ECO:0007669"/>
    <property type="project" value="UniProtKB-KW"/>
</dbReference>
<dbReference type="PANTHER" id="PTHR11487">
    <property type="entry name" value="THIOESTERASE"/>
    <property type="match status" value="1"/>
</dbReference>
<gene>
    <name evidence="4" type="ORF">AB0L16_24885</name>
</gene>
<keyword evidence="2 4" id="KW-0378">Hydrolase</keyword>
<evidence type="ECO:0000259" key="3">
    <source>
        <dbReference type="SMART" id="SM00824"/>
    </source>
</evidence>
<comment type="caution">
    <text evidence="4">The sequence shown here is derived from an EMBL/GenBank/DDBJ whole genome shotgun (WGS) entry which is preliminary data.</text>
</comment>
<name>A0ABV3K3A2_STRON</name>
<dbReference type="SMART" id="SM00824">
    <property type="entry name" value="PKS_TE"/>
    <property type="match status" value="1"/>
</dbReference>
<accession>A0ABV3K3A2</accession>
<feature type="domain" description="Thioesterase TesA-like" evidence="3">
    <location>
        <begin position="1"/>
        <end position="223"/>
    </location>
</feature>
<dbReference type="Gene3D" id="3.40.50.1820">
    <property type="entry name" value="alpha/beta hydrolase"/>
    <property type="match status" value="1"/>
</dbReference>
<dbReference type="PANTHER" id="PTHR11487:SF0">
    <property type="entry name" value="S-ACYL FATTY ACID SYNTHASE THIOESTERASE, MEDIUM CHAIN"/>
    <property type="match status" value="1"/>
</dbReference>